<feature type="compositionally biased region" description="Polar residues" evidence="2">
    <location>
        <begin position="36"/>
        <end position="45"/>
    </location>
</feature>
<feature type="region of interest" description="Disordered" evidence="2">
    <location>
        <begin position="435"/>
        <end position="465"/>
    </location>
</feature>
<feature type="region of interest" description="Disordered" evidence="2">
    <location>
        <begin position="530"/>
        <end position="556"/>
    </location>
</feature>
<reference evidence="3 4" key="1">
    <citation type="journal article" date="2016" name="Sci. Rep.">
        <title>Insights into Adaptations to a Near-Obligate Nematode Endoparasitic Lifestyle from the Finished Genome of Drechmeria coniospora.</title>
        <authorList>
            <person name="Zhang L."/>
            <person name="Zhou Z."/>
            <person name="Guo Q."/>
            <person name="Fokkens L."/>
            <person name="Miskei M."/>
            <person name="Pocsi I."/>
            <person name="Zhang W."/>
            <person name="Chen M."/>
            <person name="Wang L."/>
            <person name="Sun Y."/>
            <person name="Donzelli B.G."/>
            <person name="Gibson D.M."/>
            <person name="Nelson D.R."/>
            <person name="Luo J.G."/>
            <person name="Rep M."/>
            <person name="Liu H."/>
            <person name="Yang S."/>
            <person name="Wang J."/>
            <person name="Krasnoff S.B."/>
            <person name="Xu Y."/>
            <person name="Molnar I."/>
            <person name="Lin M."/>
        </authorList>
    </citation>
    <scope>NUCLEOTIDE SEQUENCE [LARGE SCALE GENOMIC DNA]</scope>
    <source>
        <strain evidence="3 4">ARSEF 6962</strain>
    </source>
</reference>
<gene>
    <name evidence="3" type="ORF">DCS_05409</name>
</gene>
<evidence type="ECO:0000256" key="2">
    <source>
        <dbReference type="SAM" id="MobiDB-lite"/>
    </source>
</evidence>
<comment type="caution">
    <text evidence="3">The sequence shown here is derived from an EMBL/GenBank/DDBJ whole genome shotgun (WGS) entry which is preliminary data.</text>
</comment>
<evidence type="ECO:0000256" key="1">
    <source>
        <dbReference type="RuleBase" id="RU000487"/>
    </source>
</evidence>
<sequence>MSSGAEPSLAHKSVAGIRTAPTQDQSPATPHAPFRVTSSSYGSPSTLRAEDDFVLVEIGSRFVRVGFAGDSLPKATLSSGPEQGRRVGDFRAWQQNGSQSSVAESESESESGAWALEHEIWSFDLRQVDLGLFHDRLERTLREAFTRYLLIDSRPRKMGLVLDPSVPIPLLSAVLDTLFNNFHVPVVSLMSSPTMSAVAAGVRSALVIDMGWAETVVTSVYEYKEVKTTRSVRGGRVLHDALYKLLRGLLVGDEAPDKEAQSHAKRVVSFEECEDILCRLMWCRSSAFKPSQRQSSQLDTVREQDESESESESPHAGEVTAVPLQSTTPATTLPVPFDKLADVCDDSYFVPSASLCTFDDHELPLHHLVYHHLLHLPVDVRAVCMSRILFTGGCSGILGIRERLMDELTSMVERRGWVPVSGKGVEQLRANQKLRRADAHRSSVSPVAPSEGSNEDLELAPSETSATESLEDLIEAKIARNRPSSQSLHGQLRCIHSLGPWAGASLLCQLKIPAMAMIDRETWLQQGANGAVRPTEVDTKAQQRQSMGPGGLMRGVGGHHPSWTLGVWGAL</sequence>
<evidence type="ECO:0000313" key="3">
    <source>
        <dbReference type="EMBL" id="KYK58395.1"/>
    </source>
</evidence>
<dbReference type="Gene3D" id="3.90.640.10">
    <property type="entry name" value="Actin, Chain A, domain 4"/>
    <property type="match status" value="1"/>
</dbReference>
<feature type="region of interest" description="Disordered" evidence="2">
    <location>
        <begin position="294"/>
        <end position="325"/>
    </location>
</feature>
<dbReference type="Pfam" id="PF00022">
    <property type="entry name" value="Actin"/>
    <property type="match status" value="1"/>
</dbReference>
<dbReference type="InterPro" id="IPR004000">
    <property type="entry name" value="Actin"/>
</dbReference>
<evidence type="ECO:0000313" key="4">
    <source>
        <dbReference type="Proteomes" id="UP000076580"/>
    </source>
</evidence>
<feature type="region of interest" description="Disordered" evidence="2">
    <location>
        <begin position="1"/>
        <end position="45"/>
    </location>
</feature>
<comment type="similarity">
    <text evidence="1">Belongs to the actin family.</text>
</comment>
<keyword evidence="4" id="KW-1185">Reference proteome</keyword>
<dbReference type="EMBL" id="LAYC01000002">
    <property type="protein sequence ID" value="KYK58395.1"/>
    <property type="molecule type" value="Genomic_DNA"/>
</dbReference>
<organism evidence="3 4">
    <name type="scientific">Drechmeria coniospora</name>
    <name type="common">Nematophagous fungus</name>
    <name type="synonym">Meria coniospora</name>
    <dbReference type="NCBI Taxonomy" id="98403"/>
    <lineage>
        <taxon>Eukaryota</taxon>
        <taxon>Fungi</taxon>
        <taxon>Dikarya</taxon>
        <taxon>Ascomycota</taxon>
        <taxon>Pezizomycotina</taxon>
        <taxon>Sordariomycetes</taxon>
        <taxon>Hypocreomycetidae</taxon>
        <taxon>Hypocreales</taxon>
        <taxon>Ophiocordycipitaceae</taxon>
        <taxon>Drechmeria</taxon>
    </lineage>
</organism>
<proteinExistence type="inferred from homology"/>
<dbReference type="InParanoid" id="A0A151GMQ9"/>
<dbReference type="GeneID" id="63718052"/>
<dbReference type="PANTHER" id="PTHR11937">
    <property type="entry name" value="ACTIN"/>
    <property type="match status" value="1"/>
</dbReference>
<accession>A0A151GMQ9</accession>
<dbReference type="RefSeq" id="XP_040657747.1">
    <property type="nucleotide sequence ID" value="XM_040802714.1"/>
</dbReference>
<dbReference type="Gene3D" id="3.30.420.40">
    <property type="match status" value="2"/>
</dbReference>
<protein>
    <submittedName>
        <fullName evidence="3">Actin-protein RO7</fullName>
    </submittedName>
</protein>
<dbReference type="Proteomes" id="UP000076580">
    <property type="component" value="Chromosome 02"/>
</dbReference>
<dbReference type="STRING" id="98403.A0A151GMQ9"/>
<name>A0A151GMQ9_DRECN</name>
<dbReference type="SUPFAM" id="SSF53067">
    <property type="entry name" value="Actin-like ATPase domain"/>
    <property type="match status" value="2"/>
</dbReference>
<dbReference type="SMART" id="SM00268">
    <property type="entry name" value="ACTIN"/>
    <property type="match status" value="1"/>
</dbReference>
<dbReference type="AlphaFoldDB" id="A0A151GMQ9"/>
<dbReference type="InterPro" id="IPR043129">
    <property type="entry name" value="ATPase_NBD"/>
</dbReference>